<reference evidence="3" key="1">
    <citation type="journal article" date="2020" name="Microb. Genom.">
        <title>Genetic diversity of clinical and environmental Mucorales isolates obtained from an investigation of mucormycosis cases among solid organ transplant recipients.</title>
        <authorList>
            <person name="Nguyen M.H."/>
            <person name="Kaul D."/>
            <person name="Muto C."/>
            <person name="Cheng S.J."/>
            <person name="Richter R.A."/>
            <person name="Bruno V.M."/>
            <person name="Liu G."/>
            <person name="Beyhan S."/>
            <person name="Sundermann A.J."/>
            <person name="Mounaud S."/>
            <person name="Pasculle A.W."/>
            <person name="Nierman W.C."/>
            <person name="Driscoll E."/>
            <person name="Cumbie R."/>
            <person name="Clancy C.J."/>
            <person name="Dupont C.L."/>
        </authorList>
    </citation>
    <scope>NUCLEOTIDE SEQUENCE</scope>
    <source>
        <strain evidence="3">GL11</strain>
    </source>
</reference>
<evidence type="ECO:0000313" key="4">
    <source>
        <dbReference type="Proteomes" id="UP000716291"/>
    </source>
</evidence>
<feature type="transmembrane region" description="Helical" evidence="2">
    <location>
        <begin position="194"/>
        <end position="213"/>
    </location>
</feature>
<evidence type="ECO:0000313" key="3">
    <source>
        <dbReference type="EMBL" id="KAG1303571.1"/>
    </source>
</evidence>
<proteinExistence type="predicted"/>
<dbReference type="OrthoDB" id="2270129at2759"/>
<organism evidence="3 4">
    <name type="scientific">Rhizopus oryzae</name>
    <name type="common">Mucormycosis agent</name>
    <name type="synonym">Rhizopus arrhizus var. delemar</name>
    <dbReference type="NCBI Taxonomy" id="64495"/>
    <lineage>
        <taxon>Eukaryota</taxon>
        <taxon>Fungi</taxon>
        <taxon>Fungi incertae sedis</taxon>
        <taxon>Mucoromycota</taxon>
        <taxon>Mucoromycotina</taxon>
        <taxon>Mucoromycetes</taxon>
        <taxon>Mucorales</taxon>
        <taxon>Mucorineae</taxon>
        <taxon>Rhizopodaceae</taxon>
        <taxon>Rhizopus</taxon>
    </lineage>
</organism>
<dbReference type="AlphaFoldDB" id="A0A9P6X289"/>
<keyword evidence="2" id="KW-0472">Membrane</keyword>
<keyword evidence="2" id="KW-1133">Transmembrane helix</keyword>
<protein>
    <submittedName>
        <fullName evidence="3">Uncharacterized protein</fullName>
    </submittedName>
</protein>
<sequence>MSNYVSKSYYSANELLLLSERCQNITAGLDKYQMFCQSLSNTAGGCYSMPSKYMNLDGSIDCFEVTSQPFLEKLYAATGNACGISCYYHRDSILNPTIPIPTFSYPINTITNTPGYTTPSAPIRITTTLASIETFSVVASSSAAKSTSAAGSSSSSNTSSNSEIGSGSSSNDGSLGGIIPALGGSSISAASSTLTPNVILTFMLIFLVMNVFMRKSRVTI</sequence>
<keyword evidence="2" id="KW-0812">Transmembrane</keyword>
<keyword evidence="4" id="KW-1185">Reference proteome</keyword>
<dbReference type="Proteomes" id="UP000716291">
    <property type="component" value="Unassembled WGS sequence"/>
</dbReference>
<dbReference type="EMBL" id="JAANQT010001933">
    <property type="protein sequence ID" value="KAG1303571.1"/>
    <property type="molecule type" value="Genomic_DNA"/>
</dbReference>
<evidence type="ECO:0000256" key="2">
    <source>
        <dbReference type="SAM" id="Phobius"/>
    </source>
</evidence>
<feature type="region of interest" description="Disordered" evidence="1">
    <location>
        <begin position="147"/>
        <end position="171"/>
    </location>
</feature>
<name>A0A9P6X289_RHIOR</name>
<accession>A0A9P6X289</accession>
<gene>
    <name evidence="3" type="ORF">G6F64_009957</name>
</gene>
<comment type="caution">
    <text evidence="3">The sequence shown here is derived from an EMBL/GenBank/DDBJ whole genome shotgun (WGS) entry which is preliminary data.</text>
</comment>
<evidence type="ECO:0000256" key="1">
    <source>
        <dbReference type="SAM" id="MobiDB-lite"/>
    </source>
</evidence>